<reference evidence="1" key="1">
    <citation type="journal article" date="2022" name="Int. J. Mol. Sci.">
        <title>Draft Genome of Tanacetum Coccineum: Genomic Comparison of Closely Related Tanacetum-Family Plants.</title>
        <authorList>
            <person name="Yamashiro T."/>
            <person name="Shiraishi A."/>
            <person name="Nakayama K."/>
            <person name="Satake H."/>
        </authorList>
    </citation>
    <scope>NUCLEOTIDE SEQUENCE</scope>
</reference>
<organism evidence="1 2">
    <name type="scientific">Tanacetum coccineum</name>
    <dbReference type="NCBI Taxonomy" id="301880"/>
    <lineage>
        <taxon>Eukaryota</taxon>
        <taxon>Viridiplantae</taxon>
        <taxon>Streptophyta</taxon>
        <taxon>Embryophyta</taxon>
        <taxon>Tracheophyta</taxon>
        <taxon>Spermatophyta</taxon>
        <taxon>Magnoliopsida</taxon>
        <taxon>eudicotyledons</taxon>
        <taxon>Gunneridae</taxon>
        <taxon>Pentapetalae</taxon>
        <taxon>asterids</taxon>
        <taxon>campanulids</taxon>
        <taxon>Asterales</taxon>
        <taxon>Asteraceae</taxon>
        <taxon>Asteroideae</taxon>
        <taxon>Anthemideae</taxon>
        <taxon>Anthemidinae</taxon>
        <taxon>Tanacetum</taxon>
    </lineage>
</organism>
<name>A0ABQ5DBU6_9ASTR</name>
<accession>A0ABQ5DBU6</accession>
<keyword evidence="2" id="KW-1185">Reference proteome</keyword>
<proteinExistence type="predicted"/>
<evidence type="ECO:0000313" key="2">
    <source>
        <dbReference type="Proteomes" id="UP001151760"/>
    </source>
</evidence>
<evidence type="ECO:0000313" key="1">
    <source>
        <dbReference type="EMBL" id="GJT36443.1"/>
    </source>
</evidence>
<dbReference type="EMBL" id="BQNB010015136">
    <property type="protein sequence ID" value="GJT36443.1"/>
    <property type="molecule type" value="Genomic_DNA"/>
</dbReference>
<gene>
    <name evidence="1" type="ORF">Tco_0926862</name>
</gene>
<dbReference type="Proteomes" id="UP001151760">
    <property type="component" value="Unassembled WGS sequence"/>
</dbReference>
<reference evidence="1" key="2">
    <citation type="submission" date="2022-01" db="EMBL/GenBank/DDBJ databases">
        <authorList>
            <person name="Yamashiro T."/>
            <person name="Shiraishi A."/>
            <person name="Satake H."/>
            <person name="Nakayama K."/>
        </authorList>
    </citation>
    <scope>NUCLEOTIDE SEQUENCE</scope>
</reference>
<protein>
    <submittedName>
        <fullName evidence="1">Uncharacterized protein</fullName>
    </submittedName>
</protein>
<comment type="caution">
    <text evidence="1">The sequence shown here is derived from an EMBL/GenBank/DDBJ whole genome shotgun (WGS) entry which is preliminary data.</text>
</comment>
<sequence>MGSFIRWYCKQIGKSKLVNADLEGPSYKLVRPFHKNNISLQFHMEECHMLLTDQIDLVNPEGDKERRNALSISKLKAANYPDFGLEELVTSLWIESERIVRVICEVFVDLKLAIRQDLGFIPSGNVVLSSTYVGKILGADQLLVILCYRYQESGIGYWILSMTISGSGYYSLGVSSIVDAFVRSEFGVSSWHGARVGVRTYLLDGAIDGGEANGIIRDPKMEFRMKLVQGAMPICEGSYRLTSLERQELLEGLQKQQGKEGLNRRQSPWMKLFSEYGFEAKYHLGKANVDVVPWSRKKE</sequence>